<dbReference type="Gene3D" id="3.40.605.10">
    <property type="entry name" value="Aldehyde Dehydrogenase, Chain A, domain 1"/>
    <property type="match status" value="1"/>
</dbReference>
<dbReference type="RefSeq" id="WP_189215790.1">
    <property type="nucleotide sequence ID" value="NZ_BMQK01000002.1"/>
</dbReference>
<evidence type="ECO:0008006" key="4">
    <source>
        <dbReference type="Google" id="ProtNLM"/>
    </source>
</evidence>
<name>A0A918ENZ2_9ACTN</name>
<dbReference type="InterPro" id="IPR016162">
    <property type="entry name" value="Ald_DH_N"/>
</dbReference>
<sequence length="249" mass="26213">MDRTQGPGRPRREGEAAAAGRTARQGSEQGAEVVRDKTQEVAGTAREGAEQVIRETTERGRDLFERFREQAAGETGTQVRRLAANLRDLAEDLRYMSETGKPASPAASLVHQMAERGQLLADRLDRQQPGELLHDVRDFARRRPGLFLAGAALAGFAASRLGRGVTAAGGGPAPATEAEADQGDRRDEGTEVPPPRPASGAASGTQAPPVPPSSFEPQPSPPAYTPQPGLHGGEGPASPARPEQPGRGR</sequence>
<gene>
    <name evidence="2" type="ORF">GCM10010145_14150</name>
</gene>
<evidence type="ECO:0000313" key="2">
    <source>
        <dbReference type="EMBL" id="GGQ46545.1"/>
    </source>
</evidence>
<comment type="caution">
    <text evidence="2">The sequence shown here is derived from an EMBL/GenBank/DDBJ whole genome shotgun (WGS) entry which is preliminary data.</text>
</comment>
<dbReference type="EMBL" id="BMQK01000002">
    <property type="protein sequence ID" value="GGQ46545.1"/>
    <property type="molecule type" value="Genomic_DNA"/>
</dbReference>
<protein>
    <recommendedName>
        <fullName evidence="4">DUF3618 domain-containing protein</fullName>
    </recommendedName>
</protein>
<proteinExistence type="predicted"/>
<feature type="region of interest" description="Disordered" evidence="1">
    <location>
        <begin position="1"/>
        <end position="52"/>
    </location>
</feature>
<evidence type="ECO:0000313" key="3">
    <source>
        <dbReference type="Proteomes" id="UP000620156"/>
    </source>
</evidence>
<feature type="region of interest" description="Disordered" evidence="1">
    <location>
        <begin position="166"/>
        <end position="249"/>
    </location>
</feature>
<evidence type="ECO:0000256" key="1">
    <source>
        <dbReference type="SAM" id="MobiDB-lite"/>
    </source>
</evidence>
<feature type="compositionally biased region" description="Low complexity" evidence="1">
    <location>
        <begin position="16"/>
        <end position="26"/>
    </location>
</feature>
<dbReference type="Proteomes" id="UP000620156">
    <property type="component" value="Unassembled WGS sequence"/>
</dbReference>
<reference evidence="2" key="2">
    <citation type="submission" date="2020-09" db="EMBL/GenBank/DDBJ databases">
        <authorList>
            <person name="Sun Q."/>
            <person name="Ohkuma M."/>
        </authorList>
    </citation>
    <scope>NUCLEOTIDE SEQUENCE</scope>
    <source>
        <strain evidence="2">JCM 3131</strain>
    </source>
</reference>
<dbReference type="AlphaFoldDB" id="A0A918ENZ2"/>
<keyword evidence="3" id="KW-1185">Reference proteome</keyword>
<reference evidence="2" key="1">
    <citation type="journal article" date="2014" name="Int. J. Syst. Evol. Microbiol.">
        <title>Complete genome sequence of Corynebacterium casei LMG S-19264T (=DSM 44701T), isolated from a smear-ripened cheese.</title>
        <authorList>
            <consortium name="US DOE Joint Genome Institute (JGI-PGF)"/>
            <person name="Walter F."/>
            <person name="Albersmeier A."/>
            <person name="Kalinowski J."/>
            <person name="Ruckert C."/>
        </authorList>
    </citation>
    <scope>NUCLEOTIDE SEQUENCE</scope>
    <source>
        <strain evidence="2">JCM 3131</strain>
    </source>
</reference>
<feature type="compositionally biased region" description="Pro residues" evidence="1">
    <location>
        <begin position="208"/>
        <end position="225"/>
    </location>
</feature>
<dbReference type="GO" id="GO:0016491">
    <property type="term" value="F:oxidoreductase activity"/>
    <property type="evidence" value="ECO:0007669"/>
    <property type="project" value="InterPro"/>
</dbReference>
<accession>A0A918ENZ2</accession>
<organism evidence="2 3">
    <name type="scientific">Streptomyces ruber</name>
    <dbReference type="NCBI Taxonomy" id="83378"/>
    <lineage>
        <taxon>Bacteria</taxon>
        <taxon>Bacillati</taxon>
        <taxon>Actinomycetota</taxon>
        <taxon>Actinomycetes</taxon>
        <taxon>Kitasatosporales</taxon>
        <taxon>Streptomycetaceae</taxon>
        <taxon>Streptomyces</taxon>
    </lineage>
</organism>